<dbReference type="GO" id="GO:0046872">
    <property type="term" value="F:metal ion binding"/>
    <property type="evidence" value="ECO:0007669"/>
    <property type="project" value="UniProtKB-KW"/>
</dbReference>
<evidence type="ECO:0000256" key="6">
    <source>
        <dbReference type="ARBA" id="ARBA00023004"/>
    </source>
</evidence>
<dbReference type="InterPro" id="IPR042265">
    <property type="entry name" value="DPH1/DPH2_3"/>
</dbReference>
<evidence type="ECO:0000256" key="7">
    <source>
        <dbReference type="ARBA" id="ARBA00023014"/>
    </source>
</evidence>
<keyword evidence="5 8" id="KW-0479">Metal-binding</keyword>
<reference evidence="10" key="1">
    <citation type="submission" date="2017-02" db="UniProtKB">
        <authorList>
            <consortium name="WormBaseParasite"/>
        </authorList>
    </citation>
    <scope>IDENTIFICATION</scope>
</reference>
<accession>A0A0N5B6H1</accession>
<protein>
    <recommendedName>
        <fullName evidence="4 8">2-(3-amino-3-carboxypropyl)histidine synthase subunit 2</fullName>
    </recommendedName>
</protein>
<dbReference type="Pfam" id="PF01866">
    <property type="entry name" value="Diphthamide_syn"/>
    <property type="match status" value="1"/>
</dbReference>
<evidence type="ECO:0000256" key="8">
    <source>
        <dbReference type="RuleBase" id="RU364133"/>
    </source>
</evidence>
<evidence type="ECO:0000313" key="10">
    <source>
        <dbReference type="WBParaSite" id="SPAL_0000166000.1"/>
    </source>
</evidence>
<dbReference type="GO" id="GO:0017183">
    <property type="term" value="P:protein histidyl modification to diphthamide"/>
    <property type="evidence" value="ECO:0007669"/>
    <property type="project" value="UniProtKB-UniPathway"/>
</dbReference>
<dbReference type="PANTHER" id="PTHR10762:SF2">
    <property type="entry name" value="2-(3-AMINO-3-CARBOXYPROPYL)HISTIDINE SYNTHASE SUBUNIT 2"/>
    <property type="match status" value="1"/>
</dbReference>
<dbReference type="SFLD" id="SFLDS00032">
    <property type="entry name" value="Radical_SAM_3-amino-3-carboxyp"/>
    <property type="match status" value="1"/>
</dbReference>
<keyword evidence="9" id="KW-1185">Reference proteome</keyword>
<comment type="similarity">
    <text evidence="3 8">Belongs to the DPH1/DPH2 family. DPH2 subfamily.</text>
</comment>
<dbReference type="InterPro" id="IPR042263">
    <property type="entry name" value="DPH1/DPH2_1"/>
</dbReference>
<evidence type="ECO:0000256" key="4">
    <source>
        <dbReference type="ARBA" id="ARBA00021914"/>
    </source>
</evidence>
<dbReference type="STRING" id="174720.A0A0N5B6H1"/>
<dbReference type="Gene3D" id="3.40.50.11860">
    <property type="entry name" value="Diphthamide synthesis DPH1/DPH2 domain 3"/>
    <property type="match status" value="1"/>
</dbReference>
<dbReference type="AlphaFoldDB" id="A0A0N5B6H1"/>
<dbReference type="InterPro" id="IPR016435">
    <property type="entry name" value="DPH1/DPH2"/>
</dbReference>
<dbReference type="FunFam" id="3.40.50.11860:FF:000001">
    <property type="entry name" value="2-(3-amino-3-carboxypropyl)histidine synthase subunit 2"/>
    <property type="match status" value="1"/>
</dbReference>
<comment type="pathway">
    <text evidence="2 8">Protein modification; peptidyl-diphthamide biosynthesis.</text>
</comment>
<evidence type="ECO:0000256" key="1">
    <source>
        <dbReference type="ARBA" id="ARBA00001966"/>
    </source>
</evidence>
<comment type="cofactor">
    <cofactor evidence="1">
        <name>[4Fe-4S] cluster</name>
        <dbReference type="ChEBI" id="CHEBI:49883"/>
    </cofactor>
</comment>
<dbReference type="GO" id="GO:0051536">
    <property type="term" value="F:iron-sulfur cluster binding"/>
    <property type="evidence" value="ECO:0007669"/>
    <property type="project" value="UniProtKB-KW"/>
</dbReference>
<evidence type="ECO:0000256" key="3">
    <source>
        <dbReference type="ARBA" id="ARBA00006179"/>
    </source>
</evidence>
<comment type="function">
    <text evidence="8">Required for the first step of diphthamide biosynthesis, a post-translational modification of histidine which occurs in elongation factor 2. DPH1 and DPH2 transfer a 3-amino-3-carboxypropyl (ACP) group from S-adenosyl-L-methionine (SAM) to a histidine residue, the reaction is assisted by a reduction system comprising DPH3 and a NADH-dependent reductase. Facilitates the reduction of the catalytic iron-sulfur cluster found in the DPH1 subunit.</text>
</comment>
<evidence type="ECO:0000313" key="9">
    <source>
        <dbReference type="Proteomes" id="UP000046392"/>
    </source>
</evidence>
<dbReference type="SFLD" id="SFLDG01121">
    <property type="entry name" value="Diphthamide_biosynthesis"/>
    <property type="match status" value="1"/>
</dbReference>
<dbReference type="InterPro" id="IPR010014">
    <property type="entry name" value="DHP2"/>
</dbReference>
<dbReference type="WBParaSite" id="SPAL_0000166000.1">
    <property type="protein sequence ID" value="SPAL_0000166000.1"/>
    <property type="gene ID" value="SPAL_0000166000"/>
</dbReference>
<dbReference type="Gene3D" id="3.40.50.11840">
    <property type="entry name" value="Diphthamide synthesis DPH1/DPH2 domain 1"/>
    <property type="match status" value="1"/>
</dbReference>
<dbReference type="Proteomes" id="UP000046392">
    <property type="component" value="Unplaced"/>
</dbReference>
<evidence type="ECO:0000256" key="2">
    <source>
        <dbReference type="ARBA" id="ARBA00005156"/>
    </source>
</evidence>
<dbReference type="GO" id="GO:0090560">
    <property type="term" value="F:2-(3-amino-3-carboxypropyl)histidine synthase activity"/>
    <property type="evidence" value="ECO:0007669"/>
    <property type="project" value="InterPro"/>
</dbReference>
<dbReference type="UniPathway" id="UPA00559"/>
<sequence length="476" mass="54253">MSVLHDPAALKLFSDDNIVNQDISHGSEENFLNILQNLSENELYTFFDIDKCIKWIDENKFQRTALQLPDSYLNYAYFVVKHIEERLENCKLYVLADTSYRSCCVDDIAAEHAKCDSLIHFGESCLTLTSCRMPVLYILGNLPVNIELIKDFILNNEIEEENIVLVYDSSYNKHGEEIYDTLKTILNNKNVFHFPISTNHDEKRVIGRSVPKDFNDDLENVLILFIGSSDSPLLTLWMMTFVNITRGIVYDPVLNKIEFKESFAFRLLRKRLFLIEKVKDAKSIGLVIGTLGVGGHNEAIQRVRELCKTVGKKLYVFSIGKLNEAKLANFSNEIDAFILLSCPFGVMLDTHDYFKPLVCLFEAEIGLNGYKSWFAGKGWTSEFLNFINDKIDNSSCKDEVDVSLITGQIRRTDINSYKSDKECQDIQLYSANSVLSSRSWKGLDPSVRDDEDDLTIKEGIKGIGAQYASEPFDKNA</sequence>
<keyword evidence="6 8" id="KW-0408">Iron</keyword>
<dbReference type="NCBIfam" id="TIGR00272">
    <property type="entry name" value="DPH2"/>
    <property type="match status" value="1"/>
</dbReference>
<name>A0A0N5B6H1_STREA</name>
<proteinExistence type="inferred from homology"/>
<evidence type="ECO:0000256" key="5">
    <source>
        <dbReference type="ARBA" id="ARBA00022723"/>
    </source>
</evidence>
<dbReference type="PANTHER" id="PTHR10762">
    <property type="entry name" value="DIPHTHAMIDE BIOSYNTHESIS PROTEIN"/>
    <property type="match status" value="1"/>
</dbReference>
<keyword evidence="7 8" id="KW-0411">Iron-sulfur</keyword>
<dbReference type="NCBIfam" id="TIGR00322">
    <property type="entry name" value="diphth2_R"/>
    <property type="match status" value="1"/>
</dbReference>
<organism evidence="9 10">
    <name type="scientific">Strongyloides papillosus</name>
    <name type="common">Intestinal threadworm</name>
    <dbReference type="NCBI Taxonomy" id="174720"/>
    <lineage>
        <taxon>Eukaryota</taxon>
        <taxon>Metazoa</taxon>
        <taxon>Ecdysozoa</taxon>
        <taxon>Nematoda</taxon>
        <taxon>Chromadorea</taxon>
        <taxon>Rhabditida</taxon>
        <taxon>Tylenchina</taxon>
        <taxon>Panagrolaimomorpha</taxon>
        <taxon>Strongyloidoidea</taxon>
        <taxon>Strongyloididae</taxon>
        <taxon>Strongyloides</taxon>
    </lineage>
</organism>